<evidence type="ECO:0000256" key="5">
    <source>
        <dbReference type="ARBA" id="ARBA00022737"/>
    </source>
</evidence>
<evidence type="ECO:0000256" key="1">
    <source>
        <dbReference type="ARBA" id="ARBA00004141"/>
    </source>
</evidence>
<keyword evidence="8 10" id="KW-1133">Transmembrane helix</keyword>
<feature type="transmembrane region" description="Helical" evidence="10">
    <location>
        <begin position="269"/>
        <end position="291"/>
    </location>
</feature>
<dbReference type="Gene3D" id="3.40.50.300">
    <property type="entry name" value="P-loop containing nucleotide triphosphate hydrolases"/>
    <property type="match status" value="2"/>
</dbReference>
<feature type="transmembrane region" description="Helical" evidence="10">
    <location>
        <begin position="1064"/>
        <end position="1091"/>
    </location>
</feature>
<feature type="transmembrane region" description="Helical" evidence="10">
    <location>
        <begin position="1022"/>
        <end position="1043"/>
    </location>
</feature>
<reference evidence="12" key="1">
    <citation type="submission" date="2025-05" db="UniProtKB">
        <authorList>
            <consortium name="EnsemblMetazoa"/>
        </authorList>
    </citation>
    <scope>IDENTIFICATION</scope>
</reference>
<dbReference type="GeneID" id="114333923"/>
<name>A0ABM5JQF4_DIAVI</name>
<feature type="domain" description="ABC transporter" evidence="11">
    <location>
        <begin position="494"/>
        <end position="723"/>
    </location>
</feature>
<comment type="subcellular location">
    <subcellularLocation>
        <location evidence="1">Membrane</location>
        <topology evidence="1">Multi-pass membrane protein</topology>
    </subcellularLocation>
</comment>
<dbReference type="InterPro" id="IPR013525">
    <property type="entry name" value="ABC2_TM"/>
</dbReference>
<dbReference type="InterPro" id="IPR017871">
    <property type="entry name" value="ABC_transporter-like_CS"/>
</dbReference>
<feature type="transmembrane region" description="Helical" evidence="10">
    <location>
        <begin position="338"/>
        <end position="358"/>
    </location>
</feature>
<keyword evidence="7" id="KW-0067">ATP-binding</keyword>
<keyword evidence="13" id="KW-1185">Reference proteome</keyword>
<dbReference type="PROSITE" id="PS50893">
    <property type="entry name" value="ABC_TRANSPORTER_2"/>
    <property type="match status" value="2"/>
</dbReference>
<keyword evidence="4 10" id="KW-0812">Transmembrane</keyword>
<dbReference type="CDD" id="cd03263">
    <property type="entry name" value="ABC_subfamily_A"/>
    <property type="match status" value="2"/>
</dbReference>
<feature type="transmembrane region" description="Helical" evidence="10">
    <location>
        <begin position="1103"/>
        <end position="1122"/>
    </location>
</feature>
<dbReference type="SMART" id="SM00382">
    <property type="entry name" value="AAA"/>
    <property type="match status" value="2"/>
</dbReference>
<feature type="transmembrane region" description="Helical" evidence="10">
    <location>
        <begin position="849"/>
        <end position="869"/>
    </location>
</feature>
<accession>A0ABM5JQF4</accession>
<evidence type="ECO:0000256" key="10">
    <source>
        <dbReference type="SAM" id="Phobius"/>
    </source>
</evidence>
<dbReference type="Pfam" id="PF12698">
    <property type="entry name" value="ABC2_membrane_3"/>
    <property type="match status" value="2"/>
</dbReference>
<evidence type="ECO:0000256" key="3">
    <source>
        <dbReference type="ARBA" id="ARBA00022448"/>
    </source>
</evidence>
<evidence type="ECO:0000256" key="4">
    <source>
        <dbReference type="ARBA" id="ARBA00022692"/>
    </source>
</evidence>
<proteinExistence type="inferred from homology"/>
<dbReference type="InterPro" id="IPR003439">
    <property type="entry name" value="ABC_transporter-like_ATP-bd"/>
</dbReference>
<keyword evidence="9 10" id="KW-0472">Membrane</keyword>
<feature type="transmembrane region" description="Helical" evidence="10">
    <location>
        <begin position="419"/>
        <end position="438"/>
    </location>
</feature>
<evidence type="ECO:0000256" key="6">
    <source>
        <dbReference type="ARBA" id="ARBA00022741"/>
    </source>
</evidence>
<comment type="similarity">
    <text evidence="2">Belongs to the ABC transporter superfamily. ABCA family.</text>
</comment>
<evidence type="ECO:0000259" key="11">
    <source>
        <dbReference type="PROSITE" id="PS50893"/>
    </source>
</evidence>
<evidence type="ECO:0000256" key="8">
    <source>
        <dbReference type="ARBA" id="ARBA00022989"/>
    </source>
</evidence>
<keyword evidence="3" id="KW-0813">Transport</keyword>
<dbReference type="InterPro" id="IPR027417">
    <property type="entry name" value="P-loop_NTPase"/>
</dbReference>
<dbReference type="EnsemblMetazoa" id="XM_050644213.1">
    <property type="protein sequence ID" value="XP_050500170.1"/>
    <property type="gene ID" value="LOC114333923"/>
</dbReference>
<keyword evidence="5" id="KW-0677">Repeat</keyword>
<feature type="transmembrane region" description="Helical" evidence="10">
    <location>
        <begin position="227"/>
        <end position="248"/>
    </location>
</feature>
<evidence type="ECO:0000256" key="9">
    <source>
        <dbReference type="ARBA" id="ARBA00023136"/>
    </source>
</evidence>
<sequence>MSLLQLEVVVWKNYIIRKRHWFLTIIESFLPVCLFLLIAYGRSQITGLNKIEVPNPTYGRIDGINYNIDVAGTYILYTPYNEYYTNITTKMLTKLGMPSDHIQRFGSENELLGYYYKNPNYTTVAIIFDDKNPKHFNYKIRYHKNYYQPEFLVTDRMYQRVYGYSPGSEYVYRDEDFLKIQLALDMSFLEENLRSSNIEDTYSIQIQEFPYPPHKVDSAITTLFLEFLPLITLFSFIFLCPAVLKRVVEEKHSGTKELMKMVGMKSWMLWFGWFIYAMIPMFFAVSVISIFMKVPMFGSDSPLVEFANGGILFVFLILYCMAAVAFCFAISSFFSRPTIALVAGILVWILSFFIPKYACGLDEANKLSWLSNVLLNLLPNMSLHYGYSIISVFEEREVGINWSNFFKPGSGSSDDITMLNVYVMLIVDIVIYTIFTFYMDGVNPGKYGVRKSILFPLQNFMKLCRKPSITTVPVDSETVPLEKVEAGHNLAKGIQINHLHKRYKQKQAVNNLNLDIYKNQITVLLGHNGAGKSTTMSIITGLIPATSGSVTINGLDINTDMDEIRKSLGLCPQHNLLFTDLTVKEHLLFFAKLKGKSTKEANIEAKSLLAKLNMPDKEHSMAQTLSGGMQRKLCLAMALIGDSKVLILDEPSSGMDPQSRRELWDLLLQWRGEKTILITTHFMEEADALGDWIAIMSDGSLNCYGTPMFLKKKYDTGYHLNLMIEEDADIDAISRRVKHFMPDAHLTSNNGNNLVFVLPYQNTNMTGLLGDLEKNRSELHLSNISITITTLEDVFLKTRQEIEHSSDDTSSVATQGLLDLNMPDDIQPHASLTLITLLKKKVNFSLKKWSTYIVPVGVAVVLFSLTVFLSSGNDYYSERGPELPLKLSSYKQTSVYYSGDTSNEKINTLMKYYMSAVESQRSLPFKVDNVEKSILQRSLENIAYYKEHMIAGANFVYDRDFTLVALYNGIATHSTPISLNLITDSLAKTLLGPEYGISVSNWPLPQVQERLSSQEYSEAKVAVLWLILLPVGCLFIHGIFIIFPHTEISTRFLQIQYMAGVKPFFYWLVNWIADMTFYIFLMFILSFLLWICSPVFQHNGTELGYLFSIFLCYGIAGIPFAYIFSRKKTASGAFALFVIMGMFLGIILTLTIAVLLESQDEYYVNIGNKIKYVCFFLLPQVSLSDALVSFIRRTVNIYNFKISPQRLRVMCNQMESHACCVESSIECQNYKSYNNLFSEHYMFMIGCGVFYLTINIILDTYFMKKLKAMVMRQCNLILKSFKDKDTALIPKNDKYVNEDVGDGYNTLRAKKIMKLYAGKQIVKNINFTLKHGHCLGILGVNGAGKTTTFKMLTREEVVDDGEIKIELDNNKQPLDITGSEYLETIGYCPQSDSLNFVLTGRQLLSTVAKLRGVTDETMIDRFLEAFDLKQYADIPCGHYSGGNKRKLSLAISLIGNRKFVLLDEPTNGVDPATRRKCWDLIKLMKGNSGNKIGFILTSHSMTECEALCDELKIMKKGSFVEEGRLVDLKNRYGGFTLKLKLVSNQGQPINLVDDDVDEVDGVISNKFKSVDDLKSYFTNHDRGEIKDEHSGLLHVYIKDKTKKWSDIFQEVEALKTHNSHLIEDYAISEASLEDVFLKVAREDEEDVTKKK</sequence>
<dbReference type="SUPFAM" id="SSF52540">
    <property type="entry name" value="P-loop containing nucleoside triphosphate hydrolases"/>
    <property type="match status" value="2"/>
</dbReference>
<dbReference type="InterPro" id="IPR003593">
    <property type="entry name" value="AAA+_ATPase"/>
</dbReference>
<dbReference type="PROSITE" id="PS00211">
    <property type="entry name" value="ABC_TRANSPORTER_1"/>
    <property type="match status" value="2"/>
</dbReference>
<evidence type="ECO:0000313" key="12">
    <source>
        <dbReference type="EnsemblMetazoa" id="XP_050500170.1"/>
    </source>
</evidence>
<dbReference type="InterPro" id="IPR026082">
    <property type="entry name" value="ABCA"/>
</dbReference>
<feature type="transmembrane region" description="Helical" evidence="10">
    <location>
        <begin position="21"/>
        <end position="41"/>
    </location>
</feature>
<feature type="transmembrane region" description="Helical" evidence="10">
    <location>
        <begin position="1241"/>
        <end position="1262"/>
    </location>
</feature>
<dbReference type="PANTHER" id="PTHR19229:SF36">
    <property type="entry name" value="ATP-BINDING CASSETTE SUB-FAMILY A MEMBER 2"/>
    <property type="match status" value="1"/>
</dbReference>
<feature type="transmembrane region" description="Helical" evidence="10">
    <location>
        <begin position="311"/>
        <end position="331"/>
    </location>
</feature>
<dbReference type="Proteomes" id="UP001652700">
    <property type="component" value="Unplaced"/>
</dbReference>
<feature type="transmembrane region" description="Helical" evidence="10">
    <location>
        <begin position="1134"/>
        <end position="1156"/>
    </location>
</feature>
<evidence type="ECO:0000313" key="13">
    <source>
        <dbReference type="Proteomes" id="UP001652700"/>
    </source>
</evidence>
<feature type="domain" description="ABC transporter" evidence="11">
    <location>
        <begin position="1307"/>
        <end position="1541"/>
    </location>
</feature>
<keyword evidence="6" id="KW-0547">Nucleotide-binding</keyword>
<protein>
    <recommendedName>
        <fullName evidence="11">ABC transporter domain-containing protein</fullName>
    </recommendedName>
</protein>
<dbReference type="Pfam" id="PF00005">
    <property type="entry name" value="ABC_tran"/>
    <property type="match status" value="2"/>
</dbReference>
<evidence type="ECO:0000256" key="2">
    <source>
        <dbReference type="ARBA" id="ARBA00008869"/>
    </source>
</evidence>
<organism evidence="12 13">
    <name type="scientific">Diabrotica virgifera virgifera</name>
    <name type="common">western corn rootworm</name>
    <dbReference type="NCBI Taxonomy" id="50390"/>
    <lineage>
        <taxon>Eukaryota</taxon>
        <taxon>Metazoa</taxon>
        <taxon>Ecdysozoa</taxon>
        <taxon>Arthropoda</taxon>
        <taxon>Hexapoda</taxon>
        <taxon>Insecta</taxon>
        <taxon>Pterygota</taxon>
        <taxon>Neoptera</taxon>
        <taxon>Endopterygota</taxon>
        <taxon>Coleoptera</taxon>
        <taxon>Polyphaga</taxon>
        <taxon>Cucujiformia</taxon>
        <taxon>Chrysomeloidea</taxon>
        <taxon>Chrysomelidae</taxon>
        <taxon>Galerucinae</taxon>
        <taxon>Diabroticina</taxon>
        <taxon>Diabroticites</taxon>
        <taxon>Diabrotica</taxon>
    </lineage>
</organism>
<dbReference type="RefSeq" id="XP_050500170.1">
    <property type="nucleotide sequence ID" value="XM_050644213.1"/>
</dbReference>
<dbReference type="PANTHER" id="PTHR19229">
    <property type="entry name" value="ATP-BINDING CASSETTE TRANSPORTER SUBFAMILY A ABCA"/>
    <property type="match status" value="1"/>
</dbReference>
<evidence type="ECO:0000256" key="7">
    <source>
        <dbReference type="ARBA" id="ARBA00022840"/>
    </source>
</evidence>